<dbReference type="AlphaFoldDB" id="A0AA37XC26"/>
<comment type="caution">
    <text evidence="3">The sequence shown here is derived from an EMBL/GenBank/DDBJ whole genome shotgun (WGS) entry which is preliminary data.</text>
</comment>
<accession>A0AA37XC26</accession>
<reference evidence="3 4" key="1">
    <citation type="journal article" date="2014" name="Int. J. Syst. Evol. Microbiol.">
        <title>Complete genome sequence of Corynebacterium casei LMG S-19264T (=DSM 44701T), isolated from a smear-ripened cheese.</title>
        <authorList>
            <consortium name="US DOE Joint Genome Institute (JGI-PGF)"/>
            <person name="Walter F."/>
            <person name="Albersmeier A."/>
            <person name="Kalinowski J."/>
            <person name="Ruckert C."/>
        </authorList>
    </citation>
    <scope>NUCLEOTIDE SEQUENCE [LARGE SCALE GENOMIC DNA]</scope>
    <source>
        <strain evidence="3 4">NBRC 112289</strain>
    </source>
</reference>
<feature type="transmembrane region" description="Helical" evidence="1">
    <location>
        <begin position="33"/>
        <end position="51"/>
    </location>
</feature>
<organism evidence="3 4">
    <name type="scientific">Arenivirga flava</name>
    <dbReference type="NCBI Taxonomy" id="1930060"/>
    <lineage>
        <taxon>Bacteria</taxon>
        <taxon>Bacillati</taxon>
        <taxon>Actinomycetota</taxon>
        <taxon>Actinomycetes</taxon>
        <taxon>Micrococcales</taxon>
        <taxon>Microbacteriaceae</taxon>
        <taxon>Arenivirga</taxon>
    </lineage>
</organism>
<evidence type="ECO:0000259" key="2">
    <source>
        <dbReference type="Pfam" id="PF07853"/>
    </source>
</evidence>
<sequence>MSDDVITYRRFSERPARDYVTGAWTRRIRSTSMALMIAGVAAGLVALPFLPEEIPTHFGFTGEADAWGSKWSLLGMLALWAVMQIGMDALSRHPRLINFPGPLTSANAQRLYRVGEQMLVWLSASLAIVFLGIVGMVLGLPTVALAMIGLVGTLVATFGGIARLGNAS</sequence>
<dbReference type="EMBL" id="BSUL01000001">
    <property type="protein sequence ID" value="GMA29356.1"/>
    <property type="molecule type" value="Genomic_DNA"/>
</dbReference>
<keyword evidence="4" id="KW-1185">Reference proteome</keyword>
<gene>
    <name evidence="3" type="ORF">GCM10025874_26090</name>
</gene>
<keyword evidence="1" id="KW-1133">Transmembrane helix</keyword>
<dbReference type="Pfam" id="PF07853">
    <property type="entry name" value="DUF1648"/>
    <property type="match status" value="1"/>
</dbReference>
<feature type="transmembrane region" description="Helical" evidence="1">
    <location>
        <begin position="71"/>
        <end position="90"/>
    </location>
</feature>
<feature type="domain" description="DUF1648" evidence="2">
    <location>
        <begin position="35"/>
        <end position="78"/>
    </location>
</feature>
<evidence type="ECO:0000256" key="1">
    <source>
        <dbReference type="SAM" id="Phobius"/>
    </source>
</evidence>
<keyword evidence="1" id="KW-0812">Transmembrane</keyword>
<protein>
    <recommendedName>
        <fullName evidence="2">DUF1648 domain-containing protein</fullName>
    </recommendedName>
</protein>
<name>A0AA37XC26_9MICO</name>
<evidence type="ECO:0000313" key="3">
    <source>
        <dbReference type="EMBL" id="GMA29356.1"/>
    </source>
</evidence>
<dbReference type="InterPro" id="IPR012867">
    <property type="entry name" value="DUF1648"/>
</dbReference>
<feature type="transmembrane region" description="Helical" evidence="1">
    <location>
        <begin position="119"/>
        <end position="138"/>
    </location>
</feature>
<keyword evidence="1" id="KW-0472">Membrane</keyword>
<evidence type="ECO:0000313" key="4">
    <source>
        <dbReference type="Proteomes" id="UP001157160"/>
    </source>
</evidence>
<dbReference type="Proteomes" id="UP001157160">
    <property type="component" value="Unassembled WGS sequence"/>
</dbReference>
<dbReference type="RefSeq" id="WP_284233380.1">
    <property type="nucleotide sequence ID" value="NZ_BSUL01000001.1"/>
</dbReference>
<feature type="transmembrane region" description="Helical" evidence="1">
    <location>
        <begin position="144"/>
        <end position="165"/>
    </location>
</feature>
<proteinExistence type="predicted"/>